<dbReference type="OrthoDB" id="9777124at2"/>
<gene>
    <name evidence="10 11" type="primary">plsY</name>
    <name evidence="11" type="ORF">FRE64_01665</name>
</gene>
<comment type="subunit">
    <text evidence="10">Probably interacts with PlsX.</text>
</comment>
<keyword evidence="9 10" id="KW-1208">Phospholipid metabolism</keyword>
<dbReference type="KEGG" id="enn:FRE64_01665"/>
<evidence type="ECO:0000313" key="11">
    <source>
        <dbReference type="EMBL" id="QDZ41409.1"/>
    </source>
</evidence>
<dbReference type="SMART" id="SM01207">
    <property type="entry name" value="G3P_acyltransf"/>
    <property type="match status" value="1"/>
</dbReference>
<dbReference type="RefSeq" id="WP_146297241.1">
    <property type="nucleotide sequence ID" value="NZ_CP042326.1"/>
</dbReference>
<dbReference type="AlphaFoldDB" id="A0A5B8NSS5"/>
<dbReference type="EMBL" id="CP042326">
    <property type="protein sequence ID" value="QDZ41409.1"/>
    <property type="molecule type" value="Genomic_DNA"/>
</dbReference>
<feature type="transmembrane region" description="Helical" evidence="10">
    <location>
        <begin position="121"/>
        <end position="146"/>
    </location>
</feature>
<dbReference type="PANTHER" id="PTHR30309">
    <property type="entry name" value="INNER MEMBRANE PROTEIN YGIH"/>
    <property type="match status" value="1"/>
</dbReference>
<evidence type="ECO:0000256" key="7">
    <source>
        <dbReference type="ARBA" id="ARBA00023136"/>
    </source>
</evidence>
<comment type="similarity">
    <text evidence="10">Belongs to the PlsY family.</text>
</comment>
<keyword evidence="4 10" id="KW-0812">Transmembrane</keyword>
<comment type="pathway">
    <text evidence="10">Lipid metabolism; phospholipid metabolism.</text>
</comment>
<evidence type="ECO:0000256" key="10">
    <source>
        <dbReference type="HAMAP-Rule" id="MF_01043"/>
    </source>
</evidence>
<keyword evidence="8 10" id="KW-0594">Phospholipid biosynthesis</keyword>
<keyword evidence="7 10" id="KW-0472">Membrane</keyword>
<evidence type="ECO:0000256" key="8">
    <source>
        <dbReference type="ARBA" id="ARBA00023209"/>
    </source>
</evidence>
<dbReference type="NCBIfam" id="TIGR00023">
    <property type="entry name" value="glycerol-3-phosphate 1-O-acyltransferase PlsY"/>
    <property type="match status" value="1"/>
</dbReference>
<evidence type="ECO:0000256" key="4">
    <source>
        <dbReference type="ARBA" id="ARBA00022692"/>
    </source>
</evidence>
<dbReference type="GO" id="GO:0008654">
    <property type="term" value="P:phospholipid biosynthetic process"/>
    <property type="evidence" value="ECO:0007669"/>
    <property type="project" value="UniProtKB-UniRule"/>
</dbReference>
<keyword evidence="3 10" id="KW-0808">Transferase</keyword>
<comment type="function">
    <text evidence="10">Catalyzes the transfer of an acyl group from acyl-phosphate (acyl-PO(4)) to glycerol-3-phosphate (G3P) to form lysophosphatidic acid (LPA). This enzyme utilizes acyl-phosphate as fatty acyl donor, but not acyl-CoA or acyl-ACP.</text>
</comment>
<keyword evidence="6 10" id="KW-0443">Lipid metabolism</keyword>
<evidence type="ECO:0000256" key="6">
    <source>
        <dbReference type="ARBA" id="ARBA00023098"/>
    </source>
</evidence>
<dbReference type="HAMAP" id="MF_01043">
    <property type="entry name" value="PlsY"/>
    <property type="match status" value="1"/>
</dbReference>
<sequence length="214" mass="22504">MLELFLISSALILLAYLLGSIPSGFLAGRWLENIDIREYGSGSTGATNILRVLGAKAAVAVLLVDLLKGAIAVGIAKMSFNELPIASISEHNAAWLVILTALAAVFGHSKSVWLNFSGGKSVATSLGTLLVMTPVVALGGVVSFGLTLALSRIVSLSSLVSAIAINILMIALNEPFPYFIFSTCAAAYVIWRHRGNVERILAGTEPKIGQKVSH</sequence>
<dbReference type="UniPathway" id="UPA00085"/>
<comment type="subcellular location">
    <subcellularLocation>
        <location evidence="10">Cell membrane</location>
        <topology evidence="10">Multi-pass membrane protein</topology>
    </subcellularLocation>
</comment>
<dbReference type="Proteomes" id="UP000318453">
    <property type="component" value="Chromosome"/>
</dbReference>
<dbReference type="InterPro" id="IPR003811">
    <property type="entry name" value="G3P_acylTferase_PlsY"/>
</dbReference>
<dbReference type="Pfam" id="PF02660">
    <property type="entry name" value="G3P_acyltransf"/>
    <property type="match status" value="1"/>
</dbReference>
<evidence type="ECO:0000256" key="2">
    <source>
        <dbReference type="ARBA" id="ARBA00022516"/>
    </source>
</evidence>
<organism evidence="11 12">
    <name type="scientific">Euhalothece natronophila Z-M001</name>
    <dbReference type="NCBI Taxonomy" id="522448"/>
    <lineage>
        <taxon>Bacteria</taxon>
        <taxon>Bacillati</taxon>
        <taxon>Cyanobacteriota</taxon>
        <taxon>Cyanophyceae</taxon>
        <taxon>Oscillatoriophycideae</taxon>
        <taxon>Chroococcales</taxon>
        <taxon>Halothecacae</taxon>
        <taxon>Halothece cluster</taxon>
        <taxon>Euhalothece</taxon>
    </lineage>
</organism>
<evidence type="ECO:0000256" key="5">
    <source>
        <dbReference type="ARBA" id="ARBA00022989"/>
    </source>
</evidence>
<keyword evidence="11" id="KW-0012">Acyltransferase</keyword>
<keyword evidence="12" id="KW-1185">Reference proteome</keyword>
<comment type="catalytic activity">
    <reaction evidence="10">
        <text>an acyl phosphate + sn-glycerol 3-phosphate = a 1-acyl-sn-glycero-3-phosphate + phosphate</text>
        <dbReference type="Rhea" id="RHEA:34075"/>
        <dbReference type="ChEBI" id="CHEBI:43474"/>
        <dbReference type="ChEBI" id="CHEBI:57597"/>
        <dbReference type="ChEBI" id="CHEBI:57970"/>
        <dbReference type="ChEBI" id="CHEBI:59918"/>
        <dbReference type="EC" id="2.3.1.275"/>
    </reaction>
</comment>
<feature type="transmembrane region" description="Helical" evidence="10">
    <location>
        <begin position="57"/>
        <end position="80"/>
    </location>
</feature>
<dbReference type="EC" id="2.3.1.275" evidence="10"/>
<evidence type="ECO:0000313" key="12">
    <source>
        <dbReference type="Proteomes" id="UP000318453"/>
    </source>
</evidence>
<evidence type="ECO:0000256" key="1">
    <source>
        <dbReference type="ARBA" id="ARBA00022475"/>
    </source>
</evidence>
<protein>
    <recommendedName>
        <fullName evidence="10">Glycerol-3-phosphate acyltransferase</fullName>
    </recommendedName>
    <alternativeName>
        <fullName evidence="10">Acyl-PO4 G3P acyltransferase</fullName>
    </alternativeName>
    <alternativeName>
        <fullName evidence="10">Acyl-phosphate--glycerol-3-phosphate acyltransferase</fullName>
    </alternativeName>
    <alternativeName>
        <fullName evidence="10">G3P acyltransferase</fullName>
        <shortName evidence="10">GPAT</shortName>
        <ecNumber evidence="10">2.3.1.275</ecNumber>
    </alternativeName>
    <alternativeName>
        <fullName evidence="10">Lysophosphatidic acid synthase</fullName>
        <shortName evidence="10">LPA synthase</shortName>
    </alternativeName>
</protein>
<feature type="transmembrane region" description="Helical" evidence="10">
    <location>
        <begin position="92"/>
        <end position="109"/>
    </location>
</feature>
<evidence type="ECO:0000256" key="9">
    <source>
        <dbReference type="ARBA" id="ARBA00023264"/>
    </source>
</evidence>
<dbReference type="GO" id="GO:0005886">
    <property type="term" value="C:plasma membrane"/>
    <property type="evidence" value="ECO:0007669"/>
    <property type="project" value="UniProtKB-SubCell"/>
</dbReference>
<reference evidence="11" key="1">
    <citation type="submission" date="2019-08" db="EMBL/GenBank/DDBJ databases">
        <title>Carotenoids and Carotenoid Binding Proteins in the Halophilic Cyanobacterium Euhalothece sp. ZM00.</title>
        <authorList>
            <person name="Cho S.M."/>
            <person name="Song J.Y."/>
            <person name="Park Y.-I."/>
        </authorList>
    </citation>
    <scope>NUCLEOTIDE SEQUENCE [LARGE SCALE GENOMIC DNA]</scope>
    <source>
        <strain evidence="11">Z-M001</strain>
    </source>
</reference>
<dbReference type="GO" id="GO:0043772">
    <property type="term" value="F:acyl-phosphate glycerol-3-phosphate acyltransferase activity"/>
    <property type="evidence" value="ECO:0007669"/>
    <property type="project" value="UniProtKB-UniRule"/>
</dbReference>
<comment type="caution">
    <text evidence="10">Lacks conserved residue(s) required for the propagation of feature annotation.</text>
</comment>
<keyword evidence="5 10" id="KW-1133">Transmembrane helix</keyword>
<evidence type="ECO:0000256" key="3">
    <source>
        <dbReference type="ARBA" id="ARBA00022679"/>
    </source>
</evidence>
<keyword evidence="2 10" id="KW-0444">Lipid biosynthesis</keyword>
<keyword evidence="1 10" id="KW-1003">Cell membrane</keyword>
<proteinExistence type="inferred from homology"/>
<name>A0A5B8NSS5_9CHRO</name>
<dbReference type="PANTHER" id="PTHR30309:SF0">
    <property type="entry name" value="GLYCEROL-3-PHOSPHATE ACYLTRANSFERASE-RELATED"/>
    <property type="match status" value="1"/>
</dbReference>
<accession>A0A5B8NSS5</accession>